<dbReference type="Proteomes" id="UP000254785">
    <property type="component" value="Unassembled WGS sequence"/>
</dbReference>
<reference evidence="3 4" key="1">
    <citation type="submission" date="2018-06" db="EMBL/GenBank/DDBJ databases">
        <authorList>
            <consortium name="Pathogen Informatics"/>
            <person name="Doyle S."/>
        </authorList>
    </citation>
    <scope>NUCLEOTIDE SEQUENCE [LARGE SCALE GENOMIC DNA]</scope>
    <source>
        <strain evidence="1 3">NCTC11126</strain>
        <strain evidence="2 4">NCTC9117</strain>
    </source>
</reference>
<dbReference type="PANTHER" id="PTHR38099:SF1">
    <property type="entry name" value="LARGE RIBOSOMAL RNA SUBUNIT ACCUMULATION PROTEIN YCED"/>
    <property type="match status" value="1"/>
</dbReference>
<gene>
    <name evidence="1" type="primary">yceD</name>
    <name evidence="2" type="synonym">yceD_1</name>
    <name evidence="1" type="ORF">NCTC11126_00920</name>
    <name evidence="2" type="ORF">NCTC9117_03838</name>
</gene>
<name>A0A2X1K670_ECOLX</name>
<organism evidence="1 3">
    <name type="scientific">Escherichia coli</name>
    <dbReference type="NCBI Taxonomy" id="562"/>
    <lineage>
        <taxon>Bacteria</taxon>
        <taxon>Pseudomonadati</taxon>
        <taxon>Pseudomonadota</taxon>
        <taxon>Gammaproteobacteria</taxon>
        <taxon>Enterobacterales</taxon>
        <taxon>Enterobacteriaceae</taxon>
        <taxon>Escherichia</taxon>
    </lineage>
</organism>
<dbReference type="AlphaFoldDB" id="A0A2X1K670"/>
<evidence type="ECO:0000313" key="2">
    <source>
        <dbReference type="EMBL" id="STJ81277.1"/>
    </source>
</evidence>
<evidence type="ECO:0000313" key="1">
    <source>
        <dbReference type="EMBL" id="SPW39591.1"/>
    </source>
</evidence>
<sequence length="52" mass="5759">MVEDEIILALPVVPVHDSEHCEVSEADMVFGELPEEAQKPNPFAVLASLKRK</sequence>
<accession>A0A2X1K670</accession>
<dbReference type="InterPro" id="IPR039255">
    <property type="entry name" value="YceD_bac"/>
</dbReference>
<dbReference type="PANTHER" id="PTHR38099">
    <property type="entry name" value="LARGE RIBOSOMAL RNA SUBUNIT ACCUMULATION PROTEIN YCED"/>
    <property type="match status" value="1"/>
</dbReference>
<proteinExistence type="predicted"/>
<dbReference type="GO" id="GO:0005829">
    <property type="term" value="C:cytosol"/>
    <property type="evidence" value="ECO:0007669"/>
    <property type="project" value="TreeGrafter"/>
</dbReference>
<dbReference type="EMBL" id="UARS01000004">
    <property type="protein sequence ID" value="SPW39591.1"/>
    <property type="molecule type" value="Genomic_DNA"/>
</dbReference>
<evidence type="ECO:0000313" key="3">
    <source>
        <dbReference type="Proteomes" id="UP000250561"/>
    </source>
</evidence>
<dbReference type="Proteomes" id="UP000250561">
    <property type="component" value="Unassembled WGS sequence"/>
</dbReference>
<evidence type="ECO:0000313" key="4">
    <source>
        <dbReference type="Proteomes" id="UP000254785"/>
    </source>
</evidence>
<dbReference type="EMBL" id="UGDC01000003">
    <property type="protein sequence ID" value="STJ81277.1"/>
    <property type="molecule type" value="Genomic_DNA"/>
</dbReference>
<protein>
    <submittedName>
        <fullName evidence="1">Conserved protein, DUF177 family</fullName>
    </submittedName>
</protein>